<organism evidence="3 4">
    <name type="scientific">Silurus asotus</name>
    <name type="common">Amur catfish</name>
    <name type="synonym">Parasilurus asotus</name>
    <dbReference type="NCBI Taxonomy" id="30991"/>
    <lineage>
        <taxon>Eukaryota</taxon>
        <taxon>Metazoa</taxon>
        <taxon>Chordata</taxon>
        <taxon>Craniata</taxon>
        <taxon>Vertebrata</taxon>
        <taxon>Euteleostomi</taxon>
        <taxon>Actinopterygii</taxon>
        <taxon>Neopterygii</taxon>
        <taxon>Teleostei</taxon>
        <taxon>Ostariophysi</taxon>
        <taxon>Siluriformes</taxon>
        <taxon>Siluridae</taxon>
        <taxon>Silurus</taxon>
    </lineage>
</organism>
<keyword evidence="4" id="KW-1185">Reference proteome</keyword>
<dbReference type="SUPFAM" id="SSF53448">
    <property type="entry name" value="Nucleotide-diphospho-sugar transferases"/>
    <property type="match status" value="1"/>
</dbReference>
<protein>
    <submittedName>
        <fullName evidence="3">UDP-GlcNAc:betaGal beta-1,3-N-acetylglucosaminyltransferase-like protein 1</fullName>
    </submittedName>
</protein>
<proteinExistence type="predicted"/>
<evidence type="ECO:0000313" key="4">
    <source>
        <dbReference type="Proteomes" id="UP001205998"/>
    </source>
</evidence>
<gene>
    <name evidence="3" type="ORF">C0J50_17288</name>
</gene>
<dbReference type="InterPro" id="IPR029044">
    <property type="entry name" value="Nucleotide-diphossugar_trans"/>
</dbReference>
<dbReference type="Proteomes" id="UP001205998">
    <property type="component" value="Unassembled WGS sequence"/>
</dbReference>
<evidence type="ECO:0000313" key="3">
    <source>
        <dbReference type="EMBL" id="KAI5623501.1"/>
    </source>
</evidence>
<feature type="region of interest" description="Disordered" evidence="1">
    <location>
        <begin position="1"/>
        <end position="33"/>
    </location>
</feature>
<reference evidence="3" key="1">
    <citation type="submission" date="2018-07" db="EMBL/GenBank/DDBJ databases">
        <title>Comparative genomics of catfishes provides insights into carnivory and benthic adaptation.</title>
        <authorList>
            <person name="Zhang Y."/>
            <person name="Wang D."/>
            <person name="Peng Z."/>
            <person name="Zheng S."/>
            <person name="Shao F."/>
            <person name="Tao W."/>
        </authorList>
    </citation>
    <scope>NUCLEOTIDE SEQUENCE</scope>
    <source>
        <strain evidence="3">Chongqing</strain>
    </source>
</reference>
<dbReference type="EMBL" id="MU551603">
    <property type="protein sequence ID" value="KAI5623501.1"/>
    <property type="molecule type" value="Genomic_DNA"/>
</dbReference>
<evidence type="ECO:0000256" key="1">
    <source>
        <dbReference type="SAM" id="MobiDB-lite"/>
    </source>
</evidence>
<feature type="domain" description="Glycosyltransferase 2-like" evidence="2">
    <location>
        <begin position="296"/>
        <end position="466"/>
    </location>
</feature>
<dbReference type="CDD" id="cd06913">
    <property type="entry name" value="beta3GnTL1_like"/>
    <property type="match status" value="1"/>
</dbReference>
<dbReference type="AlphaFoldDB" id="A0AAD5FP36"/>
<dbReference type="GO" id="GO:0016758">
    <property type="term" value="F:hexosyltransferase activity"/>
    <property type="evidence" value="ECO:0007669"/>
    <property type="project" value="UniProtKB-ARBA"/>
</dbReference>
<dbReference type="InterPro" id="IPR001173">
    <property type="entry name" value="Glyco_trans_2-like"/>
</dbReference>
<sequence length="636" mass="69841">MPWSEVGASAGAEISSPQGSAGDLEEEHHGPKRVCLRVQHRDLTVERKAASPESPPEVQHTTVGAPAAILESTGATQGAFFATVGSEGITMDKNVSSGVNDATLESSVRLKSIDATLESDLTLHSHDATLESDLTLHSHDATLELNKVFFISNNATVESSAKLQFSDATLSHDATSQPNDATLGSNGDFLQSIHSSLGSKKVFFDSYDTNVESSARLPSSDATLESNQTLLSNNAKIGSNNATLGANDALLQSIDATLGSNKVFFESNDATLESSNARVKCADAPEEVKGNSIEVSVIIPVYNGAGWLQECLQGVADQDFQGSLEISVFDDASMDNSRAIAESWRERLRMRGVSMVISGHNMGTPRGVGYAKNKAVAQSSGRYLCFQDADDVMMPQRVRLQYEAAVLNPNCIVGCKVRRIPEGSTERYTRWINTLSPEQLLTQVYTSHGPTVVMPTWFCSHHWFQKVGPFDEGGKGVPEDLLWFYQSLRLGGGAIRVDECLLIYRYHEHAATHSVLEETIWKLRVDFLEERVLGRWSSFTIWNAGKQGRKLYRSLTAINQKKVKGFCDVDENKIKKGFYTYEESKERPKPRVPVLHYRDSSPPFIVCVKLDMTGGVLEDTLLSLGLKEGVDFYHFN</sequence>
<dbReference type="PANTHER" id="PTHR22916">
    <property type="entry name" value="GLYCOSYLTRANSFERASE"/>
    <property type="match status" value="1"/>
</dbReference>
<comment type="caution">
    <text evidence="3">The sequence shown here is derived from an EMBL/GenBank/DDBJ whole genome shotgun (WGS) entry which is preliminary data.</text>
</comment>
<accession>A0AAD5FP36</accession>
<evidence type="ECO:0000259" key="2">
    <source>
        <dbReference type="Pfam" id="PF00535"/>
    </source>
</evidence>
<dbReference type="Gene3D" id="3.90.550.10">
    <property type="entry name" value="Spore Coat Polysaccharide Biosynthesis Protein SpsA, Chain A"/>
    <property type="match status" value="1"/>
</dbReference>
<dbReference type="PANTHER" id="PTHR22916:SF3">
    <property type="entry name" value="UDP-GLCNAC:BETAGAL BETA-1,3-N-ACETYLGLUCOSAMINYLTRANSFERASE-LIKE PROTEIN 1"/>
    <property type="match status" value="1"/>
</dbReference>
<dbReference type="Pfam" id="PF00535">
    <property type="entry name" value="Glycos_transf_2"/>
    <property type="match status" value="1"/>
</dbReference>
<name>A0AAD5FP36_SILAS</name>